<evidence type="ECO:0000313" key="4">
    <source>
        <dbReference type="Proteomes" id="UP000319210"/>
    </source>
</evidence>
<dbReference type="PROSITE" id="PS51318">
    <property type="entry name" value="TAT"/>
    <property type="match status" value="1"/>
</dbReference>
<feature type="compositionally biased region" description="Basic and acidic residues" evidence="1">
    <location>
        <begin position="54"/>
        <end position="63"/>
    </location>
</feature>
<organism evidence="3 4">
    <name type="scientific">Streptomyces cacaoi</name>
    <dbReference type="NCBI Taxonomy" id="1898"/>
    <lineage>
        <taxon>Bacteria</taxon>
        <taxon>Bacillati</taxon>
        <taxon>Actinomycetota</taxon>
        <taxon>Actinomycetes</taxon>
        <taxon>Kitasatosporales</taxon>
        <taxon>Streptomycetaceae</taxon>
        <taxon>Streptomyces</taxon>
    </lineage>
</organism>
<evidence type="ECO:0000256" key="1">
    <source>
        <dbReference type="SAM" id="MobiDB-lite"/>
    </source>
</evidence>
<proteinExistence type="predicted"/>
<feature type="chain" id="PRO_5021337901" description="Tat pathway signal sequence domain protein" evidence="2">
    <location>
        <begin position="28"/>
        <end position="63"/>
    </location>
</feature>
<protein>
    <recommendedName>
        <fullName evidence="5">Tat pathway signal sequence domain protein</fullName>
    </recommendedName>
</protein>
<keyword evidence="2" id="KW-0732">Signal</keyword>
<gene>
    <name evidence="3" type="ORF">SCA03_20710</name>
</gene>
<accession>A0A4Y3R031</accession>
<feature type="region of interest" description="Disordered" evidence="1">
    <location>
        <begin position="24"/>
        <end position="63"/>
    </location>
</feature>
<feature type="compositionally biased region" description="Polar residues" evidence="1">
    <location>
        <begin position="32"/>
        <end position="44"/>
    </location>
</feature>
<sequence length="63" mass="6080">MTSRKSLLAACFLAGAVLAGASAPALAQDSATSSPADNHSSSVTADAGGTTVSVRDDNHSSSS</sequence>
<feature type="signal peptide" evidence="2">
    <location>
        <begin position="1"/>
        <end position="27"/>
    </location>
</feature>
<dbReference type="Proteomes" id="UP000319210">
    <property type="component" value="Unassembled WGS sequence"/>
</dbReference>
<reference evidence="3 4" key="1">
    <citation type="submission" date="2019-06" db="EMBL/GenBank/DDBJ databases">
        <title>Whole genome shotgun sequence of Streptomyces cacaoi subsp. cacaoi NBRC 12748.</title>
        <authorList>
            <person name="Hosoyama A."/>
            <person name="Uohara A."/>
            <person name="Ohji S."/>
            <person name="Ichikawa N."/>
        </authorList>
    </citation>
    <scope>NUCLEOTIDE SEQUENCE [LARGE SCALE GENOMIC DNA]</scope>
    <source>
        <strain evidence="3 4">NBRC 12748</strain>
    </source>
</reference>
<comment type="caution">
    <text evidence="3">The sequence shown here is derived from an EMBL/GenBank/DDBJ whole genome shotgun (WGS) entry which is preliminary data.</text>
</comment>
<keyword evidence="4" id="KW-1185">Reference proteome</keyword>
<evidence type="ECO:0000313" key="3">
    <source>
        <dbReference type="EMBL" id="GEB49520.1"/>
    </source>
</evidence>
<dbReference type="AlphaFoldDB" id="A0A4Y3R031"/>
<evidence type="ECO:0000256" key="2">
    <source>
        <dbReference type="SAM" id="SignalP"/>
    </source>
</evidence>
<dbReference type="RefSeq" id="WP_030891195.1">
    <property type="nucleotide sequence ID" value="NZ_BJMM01000007.1"/>
</dbReference>
<evidence type="ECO:0008006" key="5">
    <source>
        <dbReference type="Google" id="ProtNLM"/>
    </source>
</evidence>
<dbReference type="EMBL" id="BJMM01000007">
    <property type="protein sequence ID" value="GEB49520.1"/>
    <property type="molecule type" value="Genomic_DNA"/>
</dbReference>
<name>A0A4Y3R031_STRCI</name>
<dbReference type="InterPro" id="IPR006311">
    <property type="entry name" value="TAT_signal"/>
</dbReference>